<evidence type="ECO:0000313" key="3">
    <source>
        <dbReference type="Proteomes" id="UP000076871"/>
    </source>
</evidence>
<organism evidence="2 3">
    <name type="scientific">Laetiporus sulphureus 93-53</name>
    <dbReference type="NCBI Taxonomy" id="1314785"/>
    <lineage>
        <taxon>Eukaryota</taxon>
        <taxon>Fungi</taxon>
        <taxon>Dikarya</taxon>
        <taxon>Basidiomycota</taxon>
        <taxon>Agaricomycotina</taxon>
        <taxon>Agaricomycetes</taxon>
        <taxon>Polyporales</taxon>
        <taxon>Laetiporus</taxon>
    </lineage>
</organism>
<protein>
    <submittedName>
        <fullName evidence="2">Uncharacterized protein</fullName>
    </submittedName>
</protein>
<evidence type="ECO:0000313" key="2">
    <source>
        <dbReference type="EMBL" id="KZT05007.1"/>
    </source>
</evidence>
<dbReference type="EMBL" id="KV427633">
    <property type="protein sequence ID" value="KZT05007.1"/>
    <property type="molecule type" value="Genomic_DNA"/>
</dbReference>
<dbReference type="Proteomes" id="UP000076871">
    <property type="component" value="Unassembled WGS sequence"/>
</dbReference>
<feature type="region of interest" description="Disordered" evidence="1">
    <location>
        <begin position="27"/>
        <end position="49"/>
    </location>
</feature>
<reference evidence="2 3" key="1">
    <citation type="journal article" date="2016" name="Mol. Biol. Evol.">
        <title>Comparative Genomics of Early-Diverging Mushroom-Forming Fungi Provides Insights into the Origins of Lignocellulose Decay Capabilities.</title>
        <authorList>
            <person name="Nagy L.G."/>
            <person name="Riley R."/>
            <person name="Tritt A."/>
            <person name="Adam C."/>
            <person name="Daum C."/>
            <person name="Floudas D."/>
            <person name="Sun H."/>
            <person name="Yadav J.S."/>
            <person name="Pangilinan J."/>
            <person name="Larsson K.H."/>
            <person name="Matsuura K."/>
            <person name="Barry K."/>
            <person name="Labutti K."/>
            <person name="Kuo R."/>
            <person name="Ohm R.A."/>
            <person name="Bhattacharya S.S."/>
            <person name="Shirouzu T."/>
            <person name="Yoshinaga Y."/>
            <person name="Martin F.M."/>
            <person name="Grigoriev I.V."/>
            <person name="Hibbett D.S."/>
        </authorList>
    </citation>
    <scope>NUCLEOTIDE SEQUENCE [LARGE SCALE GENOMIC DNA]</scope>
    <source>
        <strain evidence="2 3">93-53</strain>
    </source>
</reference>
<dbReference type="GeneID" id="63829816"/>
<proteinExistence type="predicted"/>
<sequence>MSRSAANHFVHILDASCLDAHAAEQKPAAHSAELKPDDLSSDMHSAEHNPGTKLIMASTELDVNVRSDAVSGAVSETVPETGSAEPNSEIISIAVIDACSAKHKADVGSSAGFAEPDPEVVHNAHSAEHVLDAKPDTFFDACSAEHEPADT</sequence>
<name>A0A165DJB5_9APHY</name>
<evidence type="ECO:0000256" key="1">
    <source>
        <dbReference type="SAM" id="MobiDB-lite"/>
    </source>
</evidence>
<dbReference type="AlphaFoldDB" id="A0A165DJB5"/>
<accession>A0A165DJB5</accession>
<gene>
    <name evidence="2" type="ORF">LAESUDRAFT_760732</name>
</gene>
<keyword evidence="3" id="KW-1185">Reference proteome</keyword>
<dbReference type="RefSeq" id="XP_040762747.1">
    <property type="nucleotide sequence ID" value="XM_040912788.1"/>
</dbReference>
<dbReference type="InParanoid" id="A0A165DJB5"/>